<feature type="domain" description="Autophagy-related protein 16" evidence="4">
    <location>
        <begin position="16"/>
        <end position="194"/>
    </location>
</feature>
<keyword evidence="6" id="KW-1185">Reference proteome</keyword>
<sequence>MSPIVHGPPEWQNQIKERLMAKQAENEVYKDIIDQYRRLARTTRELKVRNRALAKSGGGPSSAEGSSALLSHLDAQLTSLRSELSTLYRTQAASQNKQLSMADALRDRDEEVKGLRDELRELRDQRDQAYRKDRDWEEKWRVRNKDMETLNDEVLSLNLELTSLAEQNQLLRIDNGNLLQRWIDKMNLTAEEMNNEFENEMKQNENAQHDALAEAQNDLHSQGEEQEDIMGPEKSVSVSDSTNSLGESTVGLDKGKSKLSSSKELKGKQRITITSSKTPPLKSSQTLKTPTSSSTTPVKTRSTPSSLTNTRTSKPTPTTTPNSTSTPTPSIRNRNVSTASNLNPSSSQIMREDISKSTTNGSSRGEEEKIEEENDDECRSAEMPNAHLILNNDQQLGQLSEDIQPEAEEWELLDSNDTNQSTQSVTPDKPNELVISDEDEEEKESWKEARDNV</sequence>
<keyword evidence="2" id="KW-0175">Coiled coil</keyword>
<evidence type="ECO:0000313" key="5">
    <source>
        <dbReference type="EMBL" id="WWC85836.1"/>
    </source>
</evidence>
<feature type="compositionally biased region" description="Basic and acidic residues" evidence="3">
    <location>
        <begin position="253"/>
        <end position="267"/>
    </location>
</feature>
<feature type="compositionally biased region" description="Basic and acidic residues" evidence="3">
    <location>
        <begin position="444"/>
        <end position="453"/>
    </location>
</feature>
<feature type="compositionally biased region" description="Polar residues" evidence="3">
    <location>
        <begin position="415"/>
        <end position="426"/>
    </location>
</feature>
<gene>
    <name evidence="5" type="ORF">L201_000703</name>
</gene>
<feature type="region of interest" description="Disordered" evidence="3">
    <location>
        <begin position="216"/>
        <end position="453"/>
    </location>
</feature>
<evidence type="ECO:0000256" key="1">
    <source>
        <dbReference type="ARBA" id="ARBA00005331"/>
    </source>
</evidence>
<dbReference type="AlphaFoldDB" id="A0AAX4JLI6"/>
<dbReference type="InterPro" id="IPR013923">
    <property type="entry name" value="Autophagy-rel_prot_16_dom"/>
</dbReference>
<feature type="compositionally biased region" description="Acidic residues" evidence="3">
    <location>
        <begin position="403"/>
        <end position="414"/>
    </location>
</feature>
<protein>
    <recommendedName>
        <fullName evidence="4">Autophagy-related protein 16 domain-containing protein</fullName>
    </recommendedName>
</protein>
<accession>A0AAX4JLI6</accession>
<evidence type="ECO:0000259" key="4">
    <source>
        <dbReference type="Pfam" id="PF08614"/>
    </source>
</evidence>
<feature type="compositionally biased region" description="Polar residues" evidence="3">
    <location>
        <begin position="236"/>
        <end position="247"/>
    </location>
</feature>
<name>A0AAX4JLI6_9TREE</name>
<evidence type="ECO:0000313" key="6">
    <source>
        <dbReference type="Proteomes" id="UP001355207"/>
    </source>
</evidence>
<dbReference type="Gene3D" id="1.20.5.170">
    <property type="match status" value="1"/>
</dbReference>
<proteinExistence type="inferred from homology"/>
<organism evidence="5 6">
    <name type="scientific">Kwoniella dendrophila CBS 6074</name>
    <dbReference type="NCBI Taxonomy" id="1295534"/>
    <lineage>
        <taxon>Eukaryota</taxon>
        <taxon>Fungi</taxon>
        <taxon>Dikarya</taxon>
        <taxon>Basidiomycota</taxon>
        <taxon>Agaricomycotina</taxon>
        <taxon>Tremellomycetes</taxon>
        <taxon>Tremellales</taxon>
        <taxon>Cryptococcaceae</taxon>
        <taxon>Kwoniella</taxon>
    </lineage>
</organism>
<dbReference type="EMBL" id="CP144098">
    <property type="protein sequence ID" value="WWC85836.1"/>
    <property type="molecule type" value="Genomic_DNA"/>
</dbReference>
<feature type="compositionally biased region" description="Low complexity" evidence="3">
    <location>
        <begin position="282"/>
        <end position="330"/>
    </location>
</feature>
<evidence type="ECO:0000256" key="3">
    <source>
        <dbReference type="SAM" id="MobiDB-lite"/>
    </source>
</evidence>
<feature type="compositionally biased region" description="Polar residues" evidence="3">
    <location>
        <begin position="331"/>
        <end position="349"/>
    </location>
</feature>
<dbReference type="RefSeq" id="XP_066072599.1">
    <property type="nucleotide sequence ID" value="XM_066216502.1"/>
</dbReference>
<evidence type="ECO:0000256" key="2">
    <source>
        <dbReference type="SAM" id="Coils"/>
    </source>
</evidence>
<feature type="coiled-coil region" evidence="2">
    <location>
        <begin position="105"/>
        <end position="214"/>
    </location>
</feature>
<comment type="similarity">
    <text evidence="1">Belongs to the ATG16 family.</text>
</comment>
<dbReference type="Pfam" id="PF08614">
    <property type="entry name" value="ATG16"/>
    <property type="match status" value="1"/>
</dbReference>
<dbReference type="GeneID" id="91091375"/>
<dbReference type="Proteomes" id="UP001355207">
    <property type="component" value="Chromosome 1"/>
</dbReference>
<reference evidence="5 6" key="1">
    <citation type="submission" date="2024-01" db="EMBL/GenBank/DDBJ databases">
        <title>Comparative genomics of Cryptococcus and Kwoniella reveals pathogenesis evolution and contrasting modes of karyotype evolution via chromosome fusion or intercentromeric recombination.</title>
        <authorList>
            <person name="Coelho M.A."/>
            <person name="David-Palma M."/>
            <person name="Shea T."/>
            <person name="Bowers K."/>
            <person name="McGinley-Smith S."/>
            <person name="Mohammad A.W."/>
            <person name="Gnirke A."/>
            <person name="Yurkov A.M."/>
            <person name="Nowrousian M."/>
            <person name="Sun S."/>
            <person name="Cuomo C.A."/>
            <person name="Heitman J."/>
        </authorList>
    </citation>
    <scope>NUCLEOTIDE SEQUENCE [LARGE SCALE GENOMIC DNA]</scope>
    <source>
        <strain evidence="5 6">CBS 6074</strain>
    </source>
</reference>